<keyword evidence="1" id="KW-0597">Phosphoprotein</keyword>
<feature type="region of interest" description="Disordered" evidence="2">
    <location>
        <begin position="25"/>
        <end position="87"/>
    </location>
</feature>
<feature type="compositionally biased region" description="Pro residues" evidence="2">
    <location>
        <begin position="33"/>
        <end position="51"/>
    </location>
</feature>
<accession>A0ABW4TBX9</accession>
<keyword evidence="5" id="KW-1185">Reference proteome</keyword>
<evidence type="ECO:0000313" key="4">
    <source>
        <dbReference type="EMBL" id="MFD1938799.1"/>
    </source>
</evidence>
<dbReference type="SMART" id="SM00240">
    <property type="entry name" value="FHA"/>
    <property type="match status" value="1"/>
</dbReference>
<dbReference type="CDD" id="cd00060">
    <property type="entry name" value="FHA"/>
    <property type="match status" value="1"/>
</dbReference>
<name>A0ABW4TBX9_9ACTN</name>
<evidence type="ECO:0000256" key="2">
    <source>
        <dbReference type="SAM" id="MobiDB-lite"/>
    </source>
</evidence>
<sequence>MPVTCPNGHASEDPEYCDVCGAQLAPSSAHAPSGPPAPAGPSPGLPGPPPGHQGAAEASGAPGVTGSGAATGSPGSSGSSGSSGEVCPICQTPRSGRFCEVDGHDFESPLPDPVAPVLWEAVVGADRAYFDEVIALNGPDARAMVFPPYCPERAYPLIGKQVRIGRSSRTRGTFPEIDLGTPPADPGISHLHAVLMAGADGAWTLVDPGSANGTRVNGESLQVNVPVPVTQGDTIHLGAWTVITLRENAS</sequence>
<reference evidence="5" key="1">
    <citation type="journal article" date="2019" name="Int. J. Syst. Evol. Microbiol.">
        <title>The Global Catalogue of Microorganisms (GCM) 10K type strain sequencing project: providing services to taxonomists for standard genome sequencing and annotation.</title>
        <authorList>
            <consortium name="The Broad Institute Genomics Platform"/>
            <consortium name="The Broad Institute Genome Sequencing Center for Infectious Disease"/>
            <person name="Wu L."/>
            <person name="Ma J."/>
        </authorList>
    </citation>
    <scope>NUCLEOTIDE SEQUENCE [LARGE SCALE GENOMIC DNA]</scope>
    <source>
        <strain evidence="5">ICMP 6774ER</strain>
    </source>
</reference>
<evidence type="ECO:0000256" key="1">
    <source>
        <dbReference type="ARBA" id="ARBA00022553"/>
    </source>
</evidence>
<organism evidence="4 5">
    <name type="scientific">Nonomuraea mangrovi</name>
    <dbReference type="NCBI Taxonomy" id="2316207"/>
    <lineage>
        <taxon>Bacteria</taxon>
        <taxon>Bacillati</taxon>
        <taxon>Actinomycetota</taxon>
        <taxon>Actinomycetes</taxon>
        <taxon>Streptosporangiales</taxon>
        <taxon>Streptosporangiaceae</taxon>
        <taxon>Nonomuraea</taxon>
    </lineage>
</organism>
<comment type="caution">
    <text evidence="4">The sequence shown here is derived from an EMBL/GenBank/DDBJ whole genome shotgun (WGS) entry which is preliminary data.</text>
</comment>
<protein>
    <submittedName>
        <fullName evidence="4">FHA domain-containing protein</fullName>
    </submittedName>
</protein>
<dbReference type="Gene3D" id="2.60.200.20">
    <property type="match status" value="1"/>
</dbReference>
<dbReference type="InterPro" id="IPR000253">
    <property type="entry name" value="FHA_dom"/>
</dbReference>
<dbReference type="InterPro" id="IPR008984">
    <property type="entry name" value="SMAD_FHA_dom_sf"/>
</dbReference>
<feature type="compositionally biased region" description="Low complexity" evidence="2">
    <location>
        <begin position="52"/>
        <end position="84"/>
    </location>
</feature>
<dbReference type="RefSeq" id="WP_379580892.1">
    <property type="nucleotide sequence ID" value="NZ_JBHUFV010000075.1"/>
</dbReference>
<proteinExistence type="predicted"/>
<dbReference type="EMBL" id="JBHUFV010000075">
    <property type="protein sequence ID" value="MFD1938799.1"/>
    <property type="molecule type" value="Genomic_DNA"/>
</dbReference>
<evidence type="ECO:0000313" key="5">
    <source>
        <dbReference type="Proteomes" id="UP001597368"/>
    </source>
</evidence>
<dbReference type="Pfam" id="PF00498">
    <property type="entry name" value="FHA"/>
    <property type="match status" value="1"/>
</dbReference>
<dbReference type="InterPro" id="IPR050923">
    <property type="entry name" value="Cell_Proc_Reg/RNA_Proc"/>
</dbReference>
<dbReference type="PANTHER" id="PTHR23308">
    <property type="entry name" value="NUCLEAR INHIBITOR OF PROTEIN PHOSPHATASE-1"/>
    <property type="match status" value="1"/>
</dbReference>
<dbReference type="Proteomes" id="UP001597368">
    <property type="component" value="Unassembled WGS sequence"/>
</dbReference>
<dbReference type="SUPFAM" id="SSF49879">
    <property type="entry name" value="SMAD/FHA domain"/>
    <property type="match status" value="1"/>
</dbReference>
<feature type="domain" description="FHA" evidence="3">
    <location>
        <begin position="162"/>
        <end position="221"/>
    </location>
</feature>
<dbReference type="PROSITE" id="PS50006">
    <property type="entry name" value="FHA_DOMAIN"/>
    <property type="match status" value="1"/>
</dbReference>
<evidence type="ECO:0000259" key="3">
    <source>
        <dbReference type="PROSITE" id="PS50006"/>
    </source>
</evidence>
<gene>
    <name evidence="4" type="ORF">ACFSKW_45805</name>
</gene>